<dbReference type="PANTHER" id="PTHR18964:SF149">
    <property type="entry name" value="BIFUNCTIONAL UDP-N-ACETYLGLUCOSAMINE 2-EPIMERASE_N-ACETYLMANNOSAMINE KINASE"/>
    <property type="match status" value="1"/>
</dbReference>
<keyword evidence="3" id="KW-0238">DNA-binding</keyword>
<dbReference type="Gene3D" id="1.10.10.10">
    <property type="entry name" value="Winged helix-like DNA-binding domain superfamily/Winged helix DNA-binding domain"/>
    <property type="match status" value="1"/>
</dbReference>
<evidence type="ECO:0000256" key="2">
    <source>
        <dbReference type="ARBA" id="ARBA00023015"/>
    </source>
</evidence>
<protein>
    <submittedName>
        <fullName evidence="6">Transcriptional regulator</fullName>
    </submittedName>
</protein>
<dbReference type="Pfam" id="PF00480">
    <property type="entry name" value="ROK"/>
    <property type="match status" value="1"/>
</dbReference>
<keyword evidence="4" id="KW-0804">Transcription</keyword>
<evidence type="ECO:0000256" key="4">
    <source>
        <dbReference type="ARBA" id="ARBA00023163"/>
    </source>
</evidence>
<dbReference type="GO" id="GO:0006351">
    <property type="term" value="P:DNA-templated transcription"/>
    <property type="evidence" value="ECO:0007669"/>
    <property type="project" value="TreeGrafter"/>
</dbReference>
<dbReference type="InterPro" id="IPR036390">
    <property type="entry name" value="WH_DNA-bd_sf"/>
</dbReference>
<dbReference type="InterPro" id="IPR049874">
    <property type="entry name" value="ROK_cs"/>
</dbReference>
<sequence length="405" mass="44006">MYVAQPGHIDHIKRNNAGSVYKLIDQYGPISRIELSKKSQLAPASITKITRELFDGHLIKEAEILESGNRGRPAIGLVPDNDGWQFLGIRLGRGYLTIALHEQGGDILFEERQDVVELKQADVLNKLLSEIDSFFARHAKLLDRITAIAVSLPGLVNSEKGLVLQMPHYEVKDLPLGPAIHEATGLPVFIGNDTRSWALAEQLFGNANDVANSILISVHHGVGAGIILDNQVLQGRIGNIGELGHIQIQPDGLLCHCGNKGCLETVASLQAVRDQVKNGLSQGEASVLHGQPLTIESICDAAVQGDPLAFRVITTLGFNLGRAIAIMVNLFNPEKVLIGGEFNQAKSVLYPAIMECVKSQSLPVYNQDLRIEETSFYTQATMPAAALVKQAMYDGHLLLKLIEEG</sequence>
<comment type="caution">
    <text evidence="6">The sequence shown here is derived from an EMBL/GenBank/DDBJ whole genome shotgun (WGS) entry which is preliminary data.</text>
</comment>
<evidence type="ECO:0000256" key="3">
    <source>
        <dbReference type="ARBA" id="ARBA00023125"/>
    </source>
</evidence>
<dbReference type="OrthoDB" id="3189808at2"/>
<organism evidence="6 7">
    <name type="scientific">Photobacterium galatheae</name>
    <dbReference type="NCBI Taxonomy" id="1654360"/>
    <lineage>
        <taxon>Bacteria</taxon>
        <taxon>Pseudomonadati</taxon>
        <taxon>Pseudomonadota</taxon>
        <taxon>Gammaproteobacteria</taxon>
        <taxon>Vibrionales</taxon>
        <taxon>Vibrionaceae</taxon>
        <taxon>Photobacterium</taxon>
    </lineage>
</organism>
<dbReference type="GO" id="GO:0003677">
    <property type="term" value="F:DNA binding"/>
    <property type="evidence" value="ECO:0007669"/>
    <property type="project" value="UniProtKB-KW"/>
</dbReference>
<dbReference type="Proteomes" id="UP000027192">
    <property type="component" value="Unassembled WGS sequence"/>
</dbReference>
<dbReference type="FunFam" id="1.10.10.10:FF:000045">
    <property type="entry name" value="ROK family transcriptional regulator"/>
    <property type="match status" value="1"/>
</dbReference>
<dbReference type="Gene3D" id="3.30.420.40">
    <property type="match status" value="2"/>
</dbReference>
<reference evidence="6 7" key="1">
    <citation type="submission" date="2014-04" db="EMBL/GenBank/DDBJ databases">
        <title>Draft genome sequence of Photobacterium halotolerans S2753: a solonamide, ngercheumicin and holomycin producer.</title>
        <authorList>
            <person name="Machado H.R."/>
            <person name="Gram L."/>
        </authorList>
    </citation>
    <scope>NUCLEOTIDE SEQUENCE [LARGE SCALE GENOMIC DNA]</scope>
    <source>
        <strain evidence="6 7">S2753</strain>
    </source>
</reference>
<dbReference type="AlphaFoldDB" id="A0A066RT94"/>
<dbReference type="RefSeq" id="WP_036750771.1">
    <property type="nucleotide sequence ID" value="NZ_JAGSGC010000012.1"/>
</dbReference>
<dbReference type="PANTHER" id="PTHR18964">
    <property type="entry name" value="ROK (REPRESSOR, ORF, KINASE) FAMILY"/>
    <property type="match status" value="1"/>
</dbReference>
<comment type="similarity">
    <text evidence="1">Belongs to the ROK (NagC/XylR) family.</text>
</comment>
<gene>
    <name evidence="6" type="ORF">EA58_07470</name>
</gene>
<accession>A0A066RT94</accession>
<evidence type="ECO:0000313" key="7">
    <source>
        <dbReference type="Proteomes" id="UP000027192"/>
    </source>
</evidence>
<evidence type="ECO:0000256" key="1">
    <source>
        <dbReference type="ARBA" id="ARBA00006479"/>
    </source>
</evidence>
<proteinExistence type="inferred from homology"/>
<keyword evidence="7" id="KW-1185">Reference proteome</keyword>
<dbReference type="STRING" id="1654360.EA58_07470"/>
<name>A0A066RT94_9GAMM</name>
<keyword evidence="2" id="KW-0805">Transcription regulation</keyword>
<dbReference type="SUPFAM" id="SSF53067">
    <property type="entry name" value="Actin-like ATPase domain"/>
    <property type="match status" value="1"/>
</dbReference>
<evidence type="ECO:0000256" key="5">
    <source>
        <dbReference type="ARBA" id="ARBA00023277"/>
    </source>
</evidence>
<dbReference type="GO" id="GO:0006355">
    <property type="term" value="P:regulation of DNA-templated transcription"/>
    <property type="evidence" value="ECO:0007669"/>
    <property type="project" value="UniProtKB-ARBA"/>
</dbReference>
<keyword evidence="5" id="KW-0119">Carbohydrate metabolism</keyword>
<dbReference type="PROSITE" id="PS01125">
    <property type="entry name" value="ROK"/>
    <property type="match status" value="1"/>
</dbReference>
<dbReference type="InterPro" id="IPR000600">
    <property type="entry name" value="ROK"/>
</dbReference>
<dbReference type="InterPro" id="IPR036388">
    <property type="entry name" value="WH-like_DNA-bd_sf"/>
</dbReference>
<dbReference type="SUPFAM" id="SSF46785">
    <property type="entry name" value="Winged helix' DNA-binding domain"/>
    <property type="match status" value="1"/>
</dbReference>
<evidence type="ECO:0000313" key="6">
    <source>
        <dbReference type="EMBL" id="KDM92321.1"/>
    </source>
</evidence>
<dbReference type="InterPro" id="IPR043129">
    <property type="entry name" value="ATPase_NBD"/>
</dbReference>
<dbReference type="EMBL" id="JMIB01000010">
    <property type="protein sequence ID" value="KDM92321.1"/>
    <property type="molecule type" value="Genomic_DNA"/>
</dbReference>